<evidence type="ECO:0000259" key="10">
    <source>
        <dbReference type="PROSITE" id="PS50192"/>
    </source>
</evidence>
<dbReference type="InterPro" id="IPR010989">
    <property type="entry name" value="SNARE"/>
</dbReference>
<dbReference type="EMBL" id="CP017816">
    <property type="protein sequence ID" value="APA07532.1"/>
    <property type="molecule type" value="Genomic_DNA"/>
</dbReference>
<evidence type="ECO:0000256" key="3">
    <source>
        <dbReference type="ARBA" id="ARBA00022692"/>
    </source>
</evidence>
<keyword evidence="5 7" id="KW-0175">Coiled coil</keyword>
<dbReference type="InterPro" id="IPR000727">
    <property type="entry name" value="T_SNARE_dom"/>
</dbReference>
<comment type="similarity">
    <text evidence="2">Belongs to the syntaxin family.</text>
</comment>
<dbReference type="PANTHER" id="PTHR19957:SF307">
    <property type="entry name" value="PROTEIN SSO1-RELATED"/>
    <property type="match status" value="1"/>
</dbReference>
<feature type="compositionally biased region" description="Low complexity" evidence="8">
    <location>
        <begin position="19"/>
        <end position="32"/>
    </location>
</feature>
<name>A0A1D9PY96_SCLS1</name>
<dbReference type="Proteomes" id="UP000177798">
    <property type="component" value="Chromosome 3"/>
</dbReference>
<evidence type="ECO:0000256" key="1">
    <source>
        <dbReference type="ARBA" id="ARBA00004211"/>
    </source>
</evidence>
<feature type="domain" description="T-SNARE coiled-coil homology" evidence="10">
    <location>
        <begin position="225"/>
        <end position="287"/>
    </location>
</feature>
<evidence type="ECO:0000256" key="8">
    <source>
        <dbReference type="SAM" id="MobiDB-lite"/>
    </source>
</evidence>
<proteinExistence type="inferred from homology"/>
<protein>
    <recommendedName>
        <fullName evidence="10">t-SNARE coiled-coil homology domain-containing protein</fullName>
    </recommendedName>
</protein>
<gene>
    <name evidence="11" type="ORF">sscle_03g023020</name>
</gene>
<evidence type="ECO:0000313" key="11">
    <source>
        <dbReference type="EMBL" id="APA07532.1"/>
    </source>
</evidence>
<evidence type="ECO:0000313" key="12">
    <source>
        <dbReference type="Proteomes" id="UP000177798"/>
    </source>
</evidence>
<dbReference type="SMART" id="SM00397">
    <property type="entry name" value="t_SNARE"/>
    <property type="match status" value="1"/>
</dbReference>
<dbReference type="OrthoDB" id="10255013at2759"/>
<organism evidence="11 12">
    <name type="scientific">Sclerotinia sclerotiorum (strain ATCC 18683 / 1980 / Ss-1)</name>
    <name type="common">White mold</name>
    <name type="synonym">Whetzelinia sclerotiorum</name>
    <dbReference type="NCBI Taxonomy" id="665079"/>
    <lineage>
        <taxon>Eukaryota</taxon>
        <taxon>Fungi</taxon>
        <taxon>Dikarya</taxon>
        <taxon>Ascomycota</taxon>
        <taxon>Pezizomycotina</taxon>
        <taxon>Leotiomycetes</taxon>
        <taxon>Helotiales</taxon>
        <taxon>Sclerotiniaceae</taxon>
        <taxon>Sclerotinia</taxon>
    </lineage>
</organism>
<keyword evidence="3 9" id="KW-0812">Transmembrane</keyword>
<dbReference type="Gene3D" id="1.20.58.70">
    <property type="match status" value="1"/>
</dbReference>
<dbReference type="PROSITE" id="PS50192">
    <property type="entry name" value="T_SNARE"/>
    <property type="match status" value="1"/>
</dbReference>
<accession>A0A1D9PY96</accession>
<sequence>MSYTQQYQGVGGNPYQDSGAAEAGYGGNNNLAQPGLTHEMSNYSQTSNYSSGTPGAIPPPSSNVLTQQAFLDRVDFAKSEIRSLSSNVSQIATLHQRALSSPDSSSTASLENLVTQTQLKNTQIRDQIKYLEADAIKTQDGTKNVKTTQAKRLKTEFENQLQQYREEELNYRNEYRRQIGRQYRIVNPEASEAEVEEASQMDWGSEGVFQTALKSNRSGQASSVLGAVRARHNELQRIEATLTDLAAMFADMAQIVEAQDPVVEHTEQNAIKTAEDVDKGNTEIDKANEHARRRNRLKWWCLLVTIIIILAIALGVGLGVGLAVKGSKTATN</sequence>
<keyword evidence="4 9" id="KW-1133">Transmembrane helix</keyword>
<dbReference type="AlphaFoldDB" id="A0A1D9PY96"/>
<dbReference type="FunFam" id="1.20.58.70:FF:000008">
    <property type="entry name" value="Syntaxin family protein"/>
    <property type="match status" value="1"/>
</dbReference>
<reference evidence="12" key="1">
    <citation type="journal article" date="2017" name="Genome Biol. Evol.">
        <title>The complete genome sequence of the phytopathogenic fungus Sclerotinia sclerotiorum reveals insights into the genome architecture of broad host range pathogens.</title>
        <authorList>
            <person name="Derbyshire M."/>
            <person name="Denton-Giles M."/>
            <person name="Hegedus D."/>
            <person name="Seifbarghy S."/>
            <person name="Rollins J."/>
            <person name="van Kan J."/>
            <person name="Seidl M.F."/>
            <person name="Faino L."/>
            <person name="Mbengue M."/>
            <person name="Navaud O."/>
            <person name="Raffaele S."/>
            <person name="Hammond-Kosack K."/>
            <person name="Heard S."/>
            <person name="Oliver R."/>
        </authorList>
    </citation>
    <scope>NUCLEOTIDE SEQUENCE [LARGE SCALE GENOMIC DNA]</scope>
    <source>
        <strain evidence="12">ATCC 18683 / 1980 / Ss-1</strain>
    </source>
</reference>
<dbReference type="SUPFAM" id="SSF47661">
    <property type="entry name" value="t-snare proteins"/>
    <property type="match status" value="1"/>
</dbReference>
<evidence type="ECO:0000256" key="7">
    <source>
        <dbReference type="SAM" id="Coils"/>
    </source>
</evidence>
<feature type="transmembrane region" description="Helical" evidence="9">
    <location>
        <begin position="299"/>
        <end position="324"/>
    </location>
</feature>
<comment type="subcellular location">
    <subcellularLocation>
        <location evidence="1">Membrane</location>
        <topology evidence="1">Single-pass type IV membrane protein</topology>
    </subcellularLocation>
</comment>
<evidence type="ECO:0000256" key="4">
    <source>
        <dbReference type="ARBA" id="ARBA00022989"/>
    </source>
</evidence>
<dbReference type="Pfam" id="PF00804">
    <property type="entry name" value="Syntaxin"/>
    <property type="match status" value="1"/>
</dbReference>
<dbReference type="SMART" id="SM00503">
    <property type="entry name" value="SynN"/>
    <property type="match status" value="1"/>
</dbReference>
<feature type="compositionally biased region" description="Polar residues" evidence="8">
    <location>
        <begin position="39"/>
        <end position="53"/>
    </location>
</feature>
<keyword evidence="6 9" id="KW-0472">Membrane</keyword>
<dbReference type="GO" id="GO:0016020">
    <property type="term" value="C:membrane"/>
    <property type="evidence" value="ECO:0007669"/>
    <property type="project" value="UniProtKB-SubCell"/>
</dbReference>
<dbReference type="CDD" id="cd15849">
    <property type="entry name" value="SNARE_Sso1"/>
    <property type="match status" value="1"/>
</dbReference>
<feature type="coiled-coil region" evidence="7">
    <location>
        <begin position="147"/>
        <end position="174"/>
    </location>
</feature>
<dbReference type="InterPro" id="IPR045242">
    <property type="entry name" value="Syntaxin"/>
</dbReference>
<feature type="region of interest" description="Disordered" evidence="8">
    <location>
        <begin position="1"/>
        <end position="63"/>
    </location>
</feature>
<dbReference type="GO" id="GO:0016192">
    <property type="term" value="P:vesicle-mediated transport"/>
    <property type="evidence" value="ECO:0007669"/>
    <property type="project" value="InterPro"/>
</dbReference>
<dbReference type="PANTHER" id="PTHR19957">
    <property type="entry name" value="SYNTAXIN"/>
    <property type="match status" value="1"/>
</dbReference>
<dbReference type="VEuPathDB" id="FungiDB:sscle_03g023020"/>
<evidence type="ECO:0000256" key="9">
    <source>
        <dbReference type="SAM" id="Phobius"/>
    </source>
</evidence>
<dbReference type="Pfam" id="PF05739">
    <property type="entry name" value="SNARE"/>
    <property type="match status" value="1"/>
</dbReference>
<dbReference type="InterPro" id="IPR006011">
    <property type="entry name" value="Syntaxin_N"/>
</dbReference>
<evidence type="ECO:0000256" key="2">
    <source>
        <dbReference type="ARBA" id="ARBA00009063"/>
    </source>
</evidence>
<evidence type="ECO:0000256" key="5">
    <source>
        <dbReference type="ARBA" id="ARBA00023054"/>
    </source>
</evidence>
<evidence type="ECO:0000256" key="6">
    <source>
        <dbReference type="ARBA" id="ARBA00023136"/>
    </source>
</evidence>